<keyword evidence="2 5" id="KW-0378">Hydrolase</keyword>
<feature type="chain" id="PRO_5023097993" evidence="4">
    <location>
        <begin position="22"/>
        <end position="525"/>
    </location>
</feature>
<sequence precursor="true">MKIRKLTSAIVLLGTLLAAVAYPSTLPGQDQQPSGDQSTSAGAKAVASNSALDQLIESNSIAQLLKGDDLELDSADLPAVRSALWKKLKTETREDVARKKEDETQPYSIKYRRGRRSNAKIVESVLDVRTIEFNGKVMRFATEVKGKKPESGYPLYISLHGGGSGPNGRVNDQQWLNQTKIWSRSVETGIHVTPRAVSNTWDLHFRPASYVMYDRLIENMIAFHDVDPNRVYILGFSAGGDGLYQITARMPDRFAATNMMAGHHNNVSVVNYRNVPFLIQMGEKDAAFKRNIQAAKFDAKLNEAAESFGGYPHETLIHLDGNHNNWIPASSMLSRQENIVIADPGKWLDGDRTTATKNTNSIVWLSKHTRNPWPNRVRWEIGCGAPSRSGVAEDDNTFWTSKARSRQFYWLENNDDSRTKGIVDVSYDRNSRINIEACGDSIKLLLREEMFDFSRPITITAGGKDYSVTPKPHLKTMVQTLVDRGDVNYAFPVAIEVRKNKNGKFSFDGDVKAGRPNTGNDSNSR</sequence>
<dbReference type="KEGG" id="mff:MFFC18_38710"/>
<dbReference type="Gene3D" id="3.40.50.1820">
    <property type="entry name" value="alpha/beta hydrolase"/>
    <property type="match status" value="1"/>
</dbReference>
<proteinExistence type="predicted"/>
<dbReference type="InterPro" id="IPR050955">
    <property type="entry name" value="Plant_Biomass_Hydrol_Est"/>
</dbReference>
<evidence type="ECO:0000256" key="2">
    <source>
        <dbReference type="ARBA" id="ARBA00022801"/>
    </source>
</evidence>
<keyword evidence="6" id="KW-1185">Reference proteome</keyword>
<dbReference type="InterPro" id="IPR029058">
    <property type="entry name" value="AB_hydrolase_fold"/>
</dbReference>
<dbReference type="GO" id="GO:0016787">
    <property type="term" value="F:hydrolase activity"/>
    <property type="evidence" value="ECO:0007669"/>
    <property type="project" value="UniProtKB-KW"/>
</dbReference>
<dbReference type="PANTHER" id="PTHR43037:SF5">
    <property type="entry name" value="FERULOYL ESTERASE"/>
    <property type="match status" value="1"/>
</dbReference>
<name>A0A5B9PH72_9BACT</name>
<evidence type="ECO:0000313" key="6">
    <source>
        <dbReference type="Proteomes" id="UP000322214"/>
    </source>
</evidence>
<evidence type="ECO:0000256" key="3">
    <source>
        <dbReference type="SAM" id="MobiDB-lite"/>
    </source>
</evidence>
<feature type="signal peptide" evidence="4">
    <location>
        <begin position="1"/>
        <end position="21"/>
    </location>
</feature>
<evidence type="ECO:0000256" key="4">
    <source>
        <dbReference type="SAM" id="SignalP"/>
    </source>
</evidence>
<gene>
    <name evidence="5" type="ORF">MFFC18_38710</name>
</gene>
<organism evidence="5 6">
    <name type="scientific">Mariniblastus fucicola</name>
    <dbReference type="NCBI Taxonomy" id="980251"/>
    <lineage>
        <taxon>Bacteria</taxon>
        <taxon>Pseudomonadati</taxon>
        <taxon>Planctomycetota</taxon>
        <taxon>Planctomycetia</taxon>
        <taxon>Pirellulales</taxon>
        <taxon>Pirellulaceae</taxon>
        <taxon>Mariniblastus</taxon>
    </lineage>
</organism>
<keyword evidence="1 4" id="KW-0732">Signal</keyword>
<dbReference type="RefSeq" id="WP_157665036.1">
    <property type="nucleotide sequence ID" value="NZ_CP042912.1"/>
</dbReference>
<dbReference type="SUPFAM" id="SSF53474">
    <property type="entry name" value="alpha/beta-Hydrolases"/>
    <property type="match status" value="1"/>
</dbReference>
<protein>
    <submittedName>
        <fullName evidence="5">Alpha/beta hydrolase family protein</fullName>
    </submittedName>
</protein>
<dbReference type="EMBL" id="CP042912">
    <property type="protein sequence ID" value="QEG23966.1"/>
    <property type="molecule type" value="Genomic_DNA"/>
</dbReference>
<dbReference type="STRING" id="980251.GCA_001642875_04230"/>
<reference evidence="5 6" key="1">
    <citation type="submission" date="2019-08" db="EMBL/GenBank/DDBJ databases">
        <title>Deep-cultivation of Planctomycetes and their phenomic and genomic characterization uncovers novel biology.</title>
        <authorList>
            <person name="Wiegand S."/>
            <person name="Jogler M."/>
            <person name="Boedeker C."/>
            <person name="Pinto D."/>
            <person name="Vollmers J."/>
            <person name="Rivas-Marin E."/>
            <person name="Kohn T."/>
            <person name="Peeters S.H."/>
            <person name="Heuer A."/>
            <person name="Rast P."/>
            <person name="Oberbeckmann S."/>
            <person name="Bunk B."/>
            <person name="Jeske O."/>
            <person name="Meyerdierks A."/>
            <person name="Storesund J.E."/>
            <person name="Kallscheuer N."/>
            <person name="Luecker S."/>
            <person name="Lage O.M."/>
            <person name="Pohl T."/>
            <person name="Merkel B.J."/>
            <person name="Hornburger P."/>
            <person name="Mueller R.-W."/>
            <person name="Bruemmer F."/>
            <person name="Labrenz M."/>
            <person name="Spormann A.M."/>
            <person name="Op den Camp H."/>
            <person name="Overmann J."/>
            <person name="Amann R."/>
            <person name="Jetten M.S.M."/>
            <person name="Mascher T."/>
            <person name="Medema M.H."/>
            <person name="Devos D.P."/>
            <person name="Kaster A.-K."/>
            <person name="Ovreas L."/>
            <person name="Rohde M."/>
            <person name="Galperin M.Y."/>
            <person name="Jogler C."/>
        </authorList>
    </citation>
    <scope>NUCLEOTIDE SEQUENCE [LARGE SCALE GENOMIC DNA]</scope>
    <source>
        <strain evidence="5 6">FC18</strain>
    </source>
</reference>
<accession>A0A5B9PH72</accession>
<feature type="region of interest" description="Disordered" evidence="3">
    <location>
        <begin position="506"/>
        <end position="525"/>
    </location>
</feature>
<evidence type="ECO:0000313" key="5">
    <source>
        <dbReference type="EMBL" id="QEG23966.1"/>
    </source>
</evidence>
<dbReference type="Proteomes" id="UP000322214">
    <property type="component" value="Chromosome"/>
</dbReference>
<dbReference type="PANTHER" id="PTHR43037">
    <property type="entry name" value="UNNAMED PRODUCT-RELATED"/>
    <property type="match status" value="1"/>
</dbReference>
<evidence type="ECO:0000256" key="1">
    <source>
        <dbReference type="ARBA" id="ARBA00022729"/>
    </source>
</evidence>
<dbReference type="AlphaFoldDB" id="A0A5B9PH72"/>